<dbReference type="OrthoDB" id="282383at2759"/>
<accession>A0A8S1Q3K4</accession>
<gene>
    <name evidence="2" type="ORF">PSON_ATCC_30995.1.T0950129</name>
</gene>
<proteinExistence type="predicted"/>
<name>A0A8S1Q3K4_9CILI</name>
<reference evidence="2" key="1">
    <citation type="submission" date="2021-01" db="EMBL/GenBank/DDBJ databases">
        <authorList>
            <consortium name="Genoscope - CEA"/>
            <person name="William W."/>
        </authorList>
    </citation>
    <scope>NUCLEOTIDE SEQUENCE</scope>
</reference>
<organism evidence="2 3">
    <name type="scientific">Paramecium sonneborni</name>
    <dbReference type="NCBI Taxonomy" id="65129"/>
    <lineage>
        <taxon>Eukaryota</taxon>
        <taxon>Sar</taxon>
        <taxon>Alveolata</taxon>
        <taxon>Ciliophora</taxon>
        <taxon>Intramacronucleata</taxon>
        <taxon>Oligohymenophorea</taxon>
        <taxon>Peniculida</taxon>
        <taxon>Parameciidae</taxon>
        <taxon>Paramecium</taxon>
    </lineage>
</organism>
<keyword evidence="3" id="KW-1185">Reference proteome</keyword>
<comment type="caution">
    <text evidence="2">The sequence shown here is derived from an EMBL/GenBank/DDBJ whole genome shotgun (WGS) entry which is preliminary data.</text>
</comment>
<feature type="chain" id="PRO_5035945323" evidence="1">
    <location>
        <begin position="16"/>
        <end position="270"/>
    </location>
</feature>
<dbReference type="PANTHER" id="PTHR39767">
    <property type="entry name" value="CALCIUM/CALMODULIN-BINDING MEMBRANE PROTEIN PCM4-RELATED"/>
    <property type="match status" value="1"/>
</dbReference>
<sequence>MLINLLFVLIYFVNCKNIKANRNFKVPQITGDYLVKCKNVFTYYLEQKNKIVLEEEFQAEKTEIDHISAADIQGIAEDKPIIFESPILLQSGPIRSTTLYNQFGFVQTWTILHHDDFENRNSMLGWNIPHKAYCELKGIHYTDIDNISQNDHFIHEANCNVNTPSLQKTYNTNIEHNHIRISAELTVFGDWNGDSINVLIDNKIAWTKVFQGEITQAEHPCPALFALGIPVQFTMEHKSHQFTISFQANHKRHPCDGSFGVDDIIVYYKS</sequence>
<protein>
    <submittedName>
        <fullName evidence="2">Uncharacterized protein</fullName>
    </submittedName>
</protein>
<dbReference type="Proteomes" id="UP000692954">
    <property type="component" value="Unassembled WGS sequence"/>
</dbReference>
<feature type="signal peptide" evidence="1">
    <location>
        <begin position="1"/>
        <end position="15"/>
    </location>
</feature>
<evidence type="ECO:0000256" key="1">
    <source>
        <dbReference type="SAM" id="SignalP"/>
    </source>
</evidence>
<dbReference type="PANTHER" id="PTHR39767:SF2">
    <property type="entry name" value="CHROMOSOME UNDETERMINED SCAFFOLD_1, WHOLE GENOME SHOTGUN SEQUENCE"/>
    <property type="match status" value="1"/>
</dbReference>
<dbReference type="AlphaFoldDB" id="A0A8S1Q3K4"/>
<evidence type="ECO:0000313" key="3">
    <source>
        <dbReference type="Proteomes" id="UP000692954"/>
    </source>
</evidence>
<dbReference type="EMBL" id="CAJJDN010000095">
    <property type="protein sequence ID" value="CAD8110246.1"/>
    <property type="molecule type" value="Genomic_DNA"/>
</dbReference>
<evidence type="ECO:0000313" key="2">
    <source>
        <dbReference type="EMBL" id="CAD8110246.1"/>
    </source>
</evidence>
<keyword evidence="1" id="KW-0732">Signal</keyword>